<feature type="modified residue" description="4-aspartylphosphate" evidence="3">
    <location>
        <position position="56"/>
    </location>
</feature>
<accession>A0ABS9SKN8</accession>
<reference evidence="5 6" key="1">
    <citation type="submission" date="2022-02" db="EMBL/GenBank/DDBJ databases">
        <authorList>
            <person name="Min J."/>
        </authorList>
    </citation>
    <scope>NUCLEOTIDE SEQUENCE [LARGE SCALE GENOMIC DNA]</scope>
    <source>
        <strain evidence="5 6">GR10-1</strain>
    </source>
</reference>
<dbReference type="SMART" id="SM00448">
    <property type="entry name" value="REC"/>
    <property type="match status" value="1"/>
</dbReference>
<dbReference type="InterPro" id="IPR001789">
    <property type="entry name" value="Sig_transdc_resp-reg_receiver"/>
</dbReference>
<dbReference type="Gene3D" id="3.40.50.2300">
    <property type="match status" value="1"/>
</dbReference>
<sequence>MLHAKTKKIIFVEDDYAILDVASFIFEKAGYCLAIFGTAKSMLNSNFLDADIFILDKQLPDIDGVDLCRLLKADSRIMHVPVLMLSANPQINMLAPEAGADGVLEKPFEIKELLSIIEQLTS</sequence>
<evidence type="ECO:0000256" key="3">
    <source>
        <dbReference type="PROSITE-ProRule" id="PRU00169"/>
    </source>
</evidence>
<gene>
    <name evidence="5" type="ORF">MKP09_13515</name>
</gene>
<evidence type="ECO:0000256" key="2">
    <source>
        <dbReference type="ARBA" id="ARBA00023012"/>
    </source>
</evidence>
<protein>
    <submittedName>
        <fullName evidence="5">Response regulator</fullName>
    </submittedName>
</protein>
<proteinExistence type="predicted"/>
<feature type="domain" description="Response regulatory" evidence="4">
    <location>
        <begin position="8"/>
        <end position="121"/>
    </location>
</feature>
<dbReference type="RefSeq" id="WP_240830520.1">
    <property type="nucleotide sequence ID" value="NZ_JAKWBL010000002.1"/>
</dbReference>
<dbReference type="SUPFAM" id="SSF52172">
    <property type="entry name" value="CheY-like"/>
    <property type="match status" value="1"/>
</dbReference>
<dbReference type="InterPro" id="IPR011006">
    <property type="entry name" value="CheY-like_superfamily"/>
</dbReference>
<keyword evidence="1 3" id="KW-0597">Phosphoprotein</keyword>
<dbReference type="EMBL" id="JAKWBL010000002">
    <property type="protein sequence ID" value="MCH5598851.1"/>
    <property type="molecule type" value="Genomic_DNA"/>
</dbReference>
<evidence type="ECO:0000259" key="4">
    <source>
        <dbReference type="PROSITE" id="PS50110"/>
    </source>
</evidence>
<dbReference type="PROSITE" id="PS50110">
    <property type="entry name" value="RESPONSE_REGULATORY"/>
    <property type="match status" value="1"/>
</dbReference>
<dbReference type="Pfam" id="PF00072">
    <property type="entry name" value="Response_reg"/>
    <property type="match status" value="1"/>
</dbReference>
<evidence type="ECO:0000313" key="6">
    <source>
        <dbReference type="Proteomes" id="UP001202248"/>
    </source>
</evidence>
<dbReference type="InterPro" id="IPR050595">
    <property type="entry name" value="Bact_response_regulator"/>
</dbReference>
<keyword evidence="2" id="KW-0902">Two-component regulatory system</keyword>
<comment type="caution">
    <text evidence="5">The sequence shown here is derived from an EMBL/GenBank/DDBJ whole genome shotgun (WGS) entry which is preliminary data.</text>
</comment>
<organism evidence="5 6">
    <name type="scientific">Niabella ginsengisoli</name>
    <dbReference type="NCBI Taxonomy" id="522298"/>
    <lineage>
        <taxon>Bacteria</taxon>
        <taxon>Pseudomonadati</taxon>
        <taxon>Bacteroidota</taxon>
        <taxon>Chitinophagia</taxon>
        <taxon>Chitinophagales</taxon>
        <taxon>Chitinophagaceae</taxon>
        <taxon>Niabella</taxon>
    </lineage>
</organism>
<evidence type="ECO:0000256" key="1">
    <source>
        <dbReference type="ARBA" id="ARBA00022553"/>
    </source>
</evidence>
<dbReference type="PANTHER" id="PTHR44591:SF14">
    <property type="entry name" value="PROTEIN PILG"/>
    <property type="match status" value="1"/>
</dbReference>
<name>A0ABS9SKN8_9BACT</name>
<dbReference type="PANTHER" id="PTHR44591">
    <property type="entry name" value="STRESS RESPONSE REGULATOR PROTEIN 1"/>
    <property type="match status" value="1"/>
</dbReference>
<evidence type="ECO:0000313" key="5">
    <source>
        <dbReference type="EMBL" id="MCH5598851.1"/>
    </source>
</evidence>
<dbReference type="Proteomes" id="UP001202248">
    <property type="component" value="Unassembled WGS sequence"/>
</dbReference>
<keyword evidence="6" id="KW-1185">Reference proteome</keyword>